<protein>
    <submittedName>
        <fullName evidence="1">Uncharacterized protein</fullName>
    </submittedName>
</protein>
<proteinExistence type="predicted"/>
<name>A0A178JCW6_9VIBR</name>
<dbReference type="Proteomes" id="UP000094761">
    <property type="component" value="Unassembled WGS sequence"/>
</dbReference>
<reference evidence="1 2" key="1">
    <citation type="submission" date="2016-03" db="EMBL/GenBank/DDBJ databases">
        <title>Draft genome sequence of the Vibrio tubiashii subs. europaeus.</title>
        <authorList>
            <person name="Spinard E."/>
            <person name="Dubert J."/>
            <person name="Nelson D.R."/>
            <person name="Barja J.L."/>
        </authorList>
    </citation>
    <scope>NUCLEOTIDE SEQUENCE [LARGE SCALE GENOMIC DNA]</scope>
    <source>
        <strain evidence="2">PP-638</strain>
    </source>
</reference>
<comment type="caution">
    <text evidence="1">The sequence shown here is derived from an EMBL/GenBank/DDBJ whole genome shotgun (WGS) entry which is preliminary data.</text>
</comment>
<accession>A0A178JCW6</accession>
<organism evidence="1 2">
    <name type="scientific">Vibrio europaeus</name>
    <dbReference type="NCBI Taxonomy" id="300876"/>
    <lineage>
        <taxon>Bacteria</taxon>
        <taxon>Pseudomonadati</taxon>
        <taxon>Pseudomonadota</taxon>
        <taxon>Gammaproteobacteria</taxon>
        <taxon>Vibrionales</taxon>
        <taxon>Vibrionaceae</taxon>
        <taxon>Vibrio</taxon>
        <taxon>Vibrio oreintalis group</taxon>
    </lineage>
</organism>
<sequence length="79" mass="8874">MQKPKPCIYGKCIKKYSIETTDYQAEQDNVQKWGFDIHNQVFGISAGLVPPCLLTLLIVDPTTARDALNSLKNSIICKF</sequence>
<gene>
    <name evidence="1" type="ORF">AZ468_00810</name>
</gene>
<dbReference type="AlphaFoldDB" id="A0A178JCW6"/>
<evidence type="ECO:0000313" key="2">
    <source>
        <dbReference type="Proteomes" id="UP000094761"/>
    </source>
</evidence>
<dbReference type="EMBL" id="LUAX01000001">
    <property type="protein sequence ID" value="OAM99685.1"/>
    <property type="molecule type" value="Genomic_DNA"/>
</dbReference>
<evidence type="ECO:0000313" key="1">
    <source>
        <dbReference type="EMBL" id="OAM99685.1"/>
    </source>
</evidence>